<dbReference type="AlphaFoldDB" id="A0A067M5D6"/>
<keyword evidence="4 10" id="KW-0812">Transmembrane</keyword>
<keyword evidence="7" id="KW-0496">Mitochondrion</keyword>
<organism evidence="11 12">
    <name type="scientific">Botryobasidium botryosum (strain FD-172 SS1)</name>
    <dbReference type="NCBI Taxonomy" id="930990"/>
    <lineage>
        <taxon>Eukaryota</taxon>
        <taxon>Fungi</taxon>
        <taxon>Dikarya</taxon>
        <taxon>Basidiomycota</taxon>
        <taxon>Agaricomycotina</taxon>
        <taxon>Agaricomycetes</taxon>
        <taxon>Cantharellales</taxon>
        <taxon>Botryobasidiaceae</taxon>
        <taxon>Botryobasidium</taxon>
    </lineage>
</organism>
<evidence type="ECO:0000256" key="6">
    <source>
        <dbReference type="ARBA" id="ARBA00022989"/>
    </source>
</evidence>
<keyword evidence="8 10" id="KW-0472">Membrane</keyword>
<dbReference type="PIRSF" id="PIRSF007871">
    <property type="entry name" value="Cox20"/>
    <property type="match status" value="1"/>
</dbReference>
<feature type="region of interest" description="Disordered" evidence="9">
    <location>
        <begin position="121"/>
        <end position="142"/>
    </location>
</feature>
<evidence type="ECO:0000256" key="2">
    <source>
        <dbReference type="ARBA" id="ARBA00009575"/>
    </source>
</evidence>
<evidence type="ECO:0000256" key="1">
    <source>
        <dbReference type="ARBA" id="ARBA00004273"/>
    </source>
</evidence>
<dbReference type="PANTHER" id="PTHR31586:SF1">
    <property type="entry name" value="CYTOCHROME C OXIDASE ASSEMBLY PROTEIN COX20, MITOCHONDRIAL"/>
    <property type="match status" value="1"/>
</dbReference>
<dbReference type="GO" id="GO:0033617">
    <property type="term" value="P:mitochondrial respiratory chain complex IV assembly"/>
    <property type="evidence" value="ECO:0007669"/>
    <property type="project" value="InterPro"/>
</dbReference>
<dbReference type="OrthoDB" id="14603at2759"/>
<keyword evidence="5" id="KW-0999">Mitochondrion inner membrane</keyword>
<evidence type="ECO:0000256" key="10">
    <source>
        <dbReference type="SAM" id="Phobius"/>
    </source>
</evidence>
<keyword evidence="6 10" id="KW-1133">Transmembrane helix</keyword>
<dbReference type="PANTHER" id="PTHR31586">
    <property type="entry name" value="CYTOCHROME C OXIDASE PROTEIN 20"/>
    <property type="match status" value="1"/>
</dbReference>
<dbReference type="EMBL" id="KL198073">
    <property type="protein sequence ID" value="KDQ09905.1"/>
    <property type="molecule type" value="Genomic_DNA"/>
</dbReference>
<sequence length="142" mass="15430">MASDSDVPNSIPALSETHSQPAQWTEAVKKIQPVDDFRNLPQVPCARESLMYGIASAAGIGAIRFLNGGPRVAANWAVGTFVFISIASWEVCRRARDREQQTMRMIVEKYPQRNIRVAMQKAEEARAQASAGDAGNNPTGAS</sequence>
<dbReference type="Proteomes" id="UP000027195">
    <property type="component" value="Unassembled WGS sequence"/>
</dbReference>
<dbReference type="GO" id="GO:0005743">
    <property type="term" value="C:mitochondrial inner membrane"/>
    <property type="evidence" value="ECO:0007669"/>
    <property type="project" value="UniProtKB-SubCell"/>
</dbReference>
<evidence type="ECO:0000256" key="7">
    <source>
        <dbReference type="ARBA" id="ARBA00023128"/>
    </source>
</evidence>
<proteinExistence type="inferred from homology"/>
<dbReference type="FunCoup" id="A0A067M5D6">
    <property type="interactions" value="164"/>
</dbReference>
<evidence type="ECO:0000256" key="8">
    <source>
        <dbReference type="ARBA" id="ARBA00023136"/>
    </source>
</evidence>
<feature type="non-terminal residue" evidence="11">
    <location>
        <position position="1"/>
    </location>
</feature>
<accession>A0A067M5D6</accession>
<feature type="transmembrane region" description="Helical" evidence="10">
    <location>
        <begin position="73"/>
        <end position="92"/>
    </location>
</feature>
<evidence type="ECO:0000256" key="3">
    <source>
        <dbReference type="ARBA" id="ARBA00017689"/>
    </source>
</evidence>
<dbReference type="InterPro" id="IPR022533">
    <property type="entry name" value="Cox20"/>
</dbReference>
<evidence type="ECO:0000313" key="11">
    <source>
        <dbReference type="EMBL" id="KDQ09905.1"/>
    </source>
</evidence>
<dbReference type="PRINTS" id="PR02049">
    <property type="entry name" value="PROTEINF36A"/>
</dbReference>
<keyword evidence="12" id="KW-1185">Reference proteome</keyword>
<evidence type="ECO:0000256" key="9">
    <source>
        <dbReference type="SAM" id="MobiDB-lite"/>
    </source>
</evidence>
<name>A0A067M5D6_BOTB1</name>
<dbReference type="HOGENOM" id="CLU_101495_2_0_1"/>
<reference evidence="12" key="1">
    <citation type="journal article" date="2014" name="Proc. Natl. Acad. Sci. U.S.A.">
        <title>Extensive sampling of basidiomycete genomes demonstrates inadequacy of the white-rot/brown-rot paradigm for wood decay fungi.</title>
        <authorList>
            <person name="Riley R."/>
            <person name="Salamov A.A."/>
            <person name="Brown D.W."/>
            <person name="Nagy L.G."/>
            <person name="Floudas D."/>
            <person name="Held B.W."/>
            <person name="Levasseur A."/>
            <person name="Lombard V."/>
            <person name="Morin E."/>
            <person name="Otillar R."/>
            <person name="Lindquist E.A."/>
            <person name="Sun H."/>
            <person name="LaButti K.M."/>
            <person name="Schmutz J."/>
            <person name="Jabbour D."/>
            <person name="Luo H."/>
            <person name="Baker S.E."/>
            <person name="Pisabarro A.G."/>
            <person name="Walton J.D."/>
            <person name="Blanchette R.A."/>
            <person name="Henrissat B."/>
            <person name="Martin F."/>
            <person name="Cullen D."/>
            <person name="Hibbett D.S."/>
            <person name="Grigoriev I.V."/>
        </authorList>
    </citation>
    <scope>NUCLEOTIDE SEQUENCE [LARGE SCALE GENOMIC DNA]</scope>
    <source>
        <strain evidence="12">FD-172 SS1</strain>
    </source>
</reference>
<evidence type="ECO:0000256" key="4">
    <source>
        <dbReference type="ARBA" id="ARBA00022692"/>
    </source>
</evidence>
<dbReference type="STRING" id="930990.A0A067M5D6"/>
<gene>
    <name evidence="11" type="ORF">BOTBODRAFT_36720</name>
</gene>
<evidence type="ECO:0000256" key="5">
    <source>
        <dbReference type="ARBA" id="ARBA00022792"/>
    </source>
</evidence>
<dbReference type="Pfam" id="PF12597">
    <property type="entry name" value="Cox20"/>
    <property type="match status" value="1"/>
</dbReference>
<dbReference type="InParanoid" id="A0A067M5D6"/>
<comment type="subcellular location">
    <subcellularLocation>
        <location evidence="1">Mitochondrion inner membrane</location>
    </subcellularLocation>
</comment>
<evidence type="ECO:0000313" key="12">
    <source>
        <dbReference type="Proteomes" id="UP000027195"/>
    </source>
</evidence>
<protein>
    <recommendedName>
        <fullName evidence="3">Cytochrome c oxidase assembly protein COX20, mitochondrial</fullName>
    </recommendedName>
</protein>
<comment type="similarity">
    <text evidence="2">Belongs to the COX20 family.</text>
</comment>